<dbReference type="Pfam" id="PF11157">
    <property type="entry name" value="DUF2937"/>
    <property type="match status" value="1"/>
</dbReference>
<dbReference type="RefSeq" id="WP_090018575.1">
    <property type="nucleotide sequence ID" value="NZ_FNCE01000001.1"/>
</dbReference>
<sequence length="178" mass="18705">MLSRLIHALTALAGGAAGAQVPALYARYTHEVGARIRQASEGLDAITGYAERQGIAVHEALNRLRAKGGVAEAAYRDLHETYTTLERLEPAYTALTNAGPLVRPVVFVRHFDPTIAEAALADFSPALPLSATGAAYAAVGAVAVLLATRGGHMLCTRAARGLRRARTKITSTHGTDHA</sequence>
<feature type="chain" id="PRO_5011472162" description="DUF2937 family protein" evidence="1">
    <location>
        <begin position="20"/>
        <end position="178"/>
    </location>
</feature>
<organism evidence="2 3">
    <name type="scientific">Limimonas halophila</name>
    <dbReference type="NCBI Taxonomy" id="1082479"/>
    <lineage>
        <taxon>Bacteria</taxon>
        <taxon>Pseudomonadati</taxon>
        <taxon>Pseudomonadota</taxon>
        <taxon>Alphaproteobacteria</taxon>
        <taxon>Rhodospirillales</taxon>
        <taxon>Rhodovibrionaceae</taxon>
        <taxon>Limimonas</taxon>
    </lineage>
</organism>
<gene>
    <name evidence="2" type="ORF">SAMN05216241_101571</name>
</gene>
<reference evidence="2 3" key="1">
    <citation type="submission" date="2016-10" db="EMBL/GenBank/DDBJ databases">
        <authorList>
            <person name="de Groot N.N."/>
        </authorList>
    </citation>
    <scope>NUCLEOTIDE SEQUENCE [LARGE SCALE GENOMIC DNA]</scope>
    <source>
        <strain evidence="2 3">DSM 25584</strain>
    </source>
</reference>
<dbReference type="Proteomes" id="UP000199415">
    <property type="component" value="Unassembled WGS sequence"/>
</dbReference>
<protein>
    <recommendedName>
        <fullName evidence="4">DUF2937 family protein</fullName>
    </recommendedName>
</protein>
<accession>A0A1G7MD06</accession>
<evidence type="ECO:0000256" key="1">
    <source>
        <dbReference type="SAM" id="SignalP"/>
    </source>
</evidence>
<dbReference type="InterPro" id="IPR022584">
    <property type="entry name" value="DUF2937"/>
</dbReference>
<keyword evidence="1" id="KW-0732">Signal</keyword>
<evidence type="ECO:0008006" key="4">
    <source>
        <dbReference type="Google" id="ProtNLM"/>
    </source>
</evidence>
<name>A0A1G7MD06_9PROT</name>
<evidence type="ECO:0000313" key="2">
    <source>
        <dbReference type="EMBL" id="SDF59708.1"/>
    </source>
</evidence>
<feature type="signal peptide" evidence="1">
    <location>
        <begin position="1"/>
        <end position="19"/>
    </location>
</feature>
<proteinExistence type="predicted"/>
<keyword evidence="3" id="KW-1185">Reference proteome</keyword>
<dbReference type="STRING" id="1082479.SAMN05216241_101571"/>
<dbReference type="OrthoDB" id="193051at2"/>
<evidence type="ECO:0000313" key="3">
    <source>
        <dbReference type="Proteomes" id="UP000199415"/>
    </source>
</evidence>
<dbReference type="AlphaFoldDB" id="A0A1G7MD06"/>
<dbReference type="EMBL" id="FNCE01000001">
    <property type="protein sequence ID" value="SDF59708.1"/>
    <property type="molecule type" value="Genomic_DNA"/>
</dbReference>